<dbReference type="Gene3D" id="3.90.640.80">
    <property type="match status" value="1"/>
</dbReference>
<accession>A0AAN8Z6B5</accession>
<evidence type="ECO:0000256" key="4">
    <source>
        <dbReference type="ARBA" id="ARBA00022676"/>
    </source>
</evidence>
<dbReference type="GO" id="GO:0005730">
    <property type="term" value="C:nucleolus"/>
    <property type="evidence" value="ECO:0007669"/>
    <property type="project" value="TreeGrafter"/>
</dbReference>
<dbReference type="EMBL" id="JBAMMX010000015">
    <property type="protein sequence ID" value="KAK6926582.1"/>
    <property type="molecule type" value="Genomic_DNA"/>
</dbReference>
<evidence type="ECO:0000256" key="8">
    <source>
        <dbReference type="ARBA" id="ARBA00022765"/>
    </source>
</evidence>
<evidence type="ECO:0000256" key="3">
    <source>
        <dbReference type="ARBA" id="ARBA00004123"/>
    </source>
</evidence>
<dbReference type="CDD" id="cd01437">
    <property type="entry name" value="parp_like"/>
    <property type="match status" value="1"/>
</dbReference>
<evidence type="ECO:0000256" key="9">
    <source>
        <dbReference type="ARBA" id="ARBA00022771"/>
    </source>
</evidence>
<feature type="non-terminal residue" evidence="20">
    <location>
        <position position="841"/>
    </location>
</feature>
<evidence type="ECO:0000256" key="16">
    <source>
        <dbReference type="SAM" id="MobiDB-lite"/>
    </source>
</evidence>
<dbReference type="Gene3D" id="1.20.142.10">
    <property type="entry name" value="Poly(ADP-ribose) polymerase, regulatory domain"/>
    <property type="match status" value="1"/>
</dbReference>
<comment type="catalytic activity">
    <reaction evidence="2">
        <text>L-glutamyl-[protein] + NAD(+) = 5-O-(ADP-D-ribosyl)-L-glutamyl-[protein] + nicotinamide</text>
        <dbReference type="Rhea" id="RHEA:58224"/>
        <dbReference type="Rhea" id="RHEA-COMP:10208"/>
        <dbReference type="Rhea" id="RHEA-COMP:15089"/>
        <dbReference type="ChEBI" id="CHEBI:17154"/>
        <dbReference type="ChEBI" id="CHEBI:29973"/>
        <dbReference type="ChEBI" id="CHEBI:57540"/>
        <dbReference type="ChEBI" id="CHEBI:142540"/>
    </reaction>
</comment>
<evidence type="ECO:0000256" key="12">
    <source>
        <dbReference type="ARBA" id="ARBA00023242"/>
    </source>
</evidence>
<dbReference type="SMART" id="SM01335">
    <property type="entry name" value="PADR1"/>
    <property type="match status" value="1"/>
</dbReference>
<dbReference type="Pfam" id="PF08063">
    <property type="entry name" value="Zn_ribbon_PADR1"/>
    <property type="match status" value="1"/>
</dbReference>
<dbReference type="InterPro" id="IPR012317">
    <property type="entry name" value="Poly(ADP-ribose)pol_cat_dom"/>
</dbReference>
<dbReference type="Gene3D" id="3.90.228.10">
    <property type="match status" value="1"/>
</dbReference>
<proteinExistence type="inferred from homology"/>
<dbReference type="PROSITE" id="PS51059">
    <property type="entry name" value="PARP_CATALYTIC"/>
    <property type="match status" value="1"/>
</dbReference>
<keyword evidence="9" id="KW-0863">Zinc-finger</keyword>
<dbReference type="PANTHER" id="PTHR10459">
    <property type="entry name" value="DNA LIGASE"/>
    <property type="match status" value="1"/>
</dbReference>
<dbReference type="PROSITE" id="PS51060">
    <property type="entry name" value="PARP_ALPHA_HD"/>
    <property type="match status" value="1"/>
</dbReference>
<dbReference type="InterPro" id="IPR008893">
    <property type="entry name" value="WGR_domain"/>
</dbReference>
<dbReference type="GO" id="GO:0070212">
    <property type="term" value="P:protein poly-ADP-ribosylation"/>
    <property type="evidence" value="ECO:0007669"/>
    <property type="project" value="TreeGrafter"/>
</dbReference>
<evidence type="ECO:0000256" key="15">
    <source>
        <dbReference type="RuleBase" id="RU362114"/>
    </source>
</evidence>
<keyword evidence="8" id="KW-0013">ADP-ribosylation</keyword>
<evidence type="ECO:0000256" key="2">
    <source>
        <dbReference type="ARBA" id="ARBA00000459"/>
    </source>
</evidence>
<feature type="region of interest" description="Disordered" evidence="16">
    <location>
        <begin position="55"/>
        <end position="109"/>
    </location>
</feature>
<keyword evidence="12" id="KW-0539">Nucleus</keyword>
<keyword evidence="10" id="KW-0862">Zinc</keyword>
<dbReference type="InterPro" id="IPR036930">
    <property type="entry name" value="WGR_dom_sf"/>
</dbReference>
<name>A0AAN8Z6B5_9MAGN</name>
<feature type="non-terminal residue" evidence="20">
    <location>
        <position position="1"/>
    </location>
</feature>
<dbReference type="SMART" id="SM00773">
    <property type="entry name" value="WGR"/>
    <property type="match status" value="1"/>
</dbReference>
<dbReference type="SUPFAM" id="SSF56399">
    <property type="entry name" value="ADP-ribosylation"/>
    <property type="match status" value="1"/>
</dbReference>
<comment type="similarity">
    <text evidence="13">Belongs to the ARTD/PARP family.</text>
</comment>
<dbReference type="InterPro" id="IPR004102">
    <property type="entry name" value="Poly(ADP-ribose)pol_reg_dom"/>
</dbReference>
<keyword evidence="5 15" id="KW-0808">Transferase</keyword>
<organism evidence="20 21">
    <name type="scientific">Dillenia turbinata</name>
    <dbReference type="NCBI Taxonomy" id="194707"/>
    <lineage>
        <taxon>Eukaryota</taxon>
        <taxon>Viridiplantae</taxon>
        <taxon>Streptophyta</taxon>
        <taxon>Embryophyta</taxon>
        <taxon>Tracheophyta</taxon>
        <taxon>Spermatophyta</taxon>
        <taxon>Magnoliopsida</taxon>
        <taxon>eudicotyledons</taxon>
        <taxon>Gunneridae</taxon>
        <taxon>Pentapetalae</taxon>
        <taxon>Dilleniales</taxon>
        <taxon>Dilleniaceae</taxon>
        <taxon>Dillenia</taxon>
    </lineage>
</organism>
<dbReference type="InterPro" id="IPR012982">
    <property type="entry name" value="PARP1-like_PADR1_Zn_ribbon"/>
</dbReference>
<feature type="compositionally biased region" description="Basic and acidic residues" evidence="16">
    <location>
        <begin position="80"/>
        <end position="90"/>
    </location>
</feature>
<dbReference type="GO" id="GO:0006302">
    <property type="term" value="P:double-strand break repair"/>
    <property type="evidence" value="ECO:0007669"/>
    <property type="project" value="TreeGrafter"/>
</dbReference>
<evidence type="ECO:0000256" key="1">
    <source>
        <dbReference type="ARBA" id="ARBA00000438"/>
    </source>
</evidence>
<dbReference type="InterPro" id="IPR050800">
    <property type="entry name" value="ARTD/PARP"/>
</dbReference>
<dbReference type="Pfam" id="PF02877">
    <property type="entry name" value="PARP_reg"/>
    <property type="match status" value="1"/>
</dbReference>
<gene>
    <name evidence="20" type="ORF">RJ641_008301</name>
</gene>
<keyword evidence="11 15" id="KW-0520">NAD</keyword>
<keyword evidence="6" id="KW-0548">Nucleotidyltransferase</keyword>
<dbReference type="FunFam" id="3.90.228.10:FF:000010">
    <property type="entry name" value="Poly [ADP-ribose] polymerase"/>
    <property type="match status" value="1"/>
</dbReference>
<feature type="domain" description="WGR" evidence="19">
    <location>
        <begin position="373"/>
        <end position="470"/>
    </location>
</feature>
<dbReference type="Pfam" id="PF00644">
    <property type="entry name" value="PARP"/>
    <property type="match status" value="1"/>
</dbReference>
<evidence type="ECO:0000256" key="11">
    <source>
        <dbReference type="ARBA" id="ARBA00023027"/>
    </source>
</evidence>
<evidence type="ECO:0000313" key="21">
    <source>
        <dbReference type="Proteomes" id="UP001370490"/>
    </source>
</evidence>
<dbReference type="GO" id="GO:0016779">
    <property type="term" value="F:nucleotidyltransferase activity"/>
    <property type="evidence" value="ECO:0007669"/>
    <property type="project" value="UniProtKB-KW"/>
</dbReference>
<dbReference type="SUPFAM" id="SSF142921">
    <property type="entry name" value="WGR domain-like"/>
    <property type="match status" value="1"/>
</dbReference>
<evidence type="ECO:0000259" key="17">
    <source>
        <dbReference type="PROSITE" id="PS51059"/>
    </source>
</evidence>
<dbReference type="InterPro" id="IPR049296">
    <property type="entry name" value="PARP1-like_PADR1_N"/>
</dbReference>
<dbReference type="GO" id="GO:1990404">
    <property type="term" value="F:NAD+-protein mono-ADP-ribosyltransferase activity"/>
    <property type="evidence" value="ECO:0007669"/>
    <property type="project" value="TreeGrafter"/>
</dbReference>
<comment type="caution">
    <text evidence="20">The sequence shown here is derived from an EMBL/GenBank/DDBJ whole genome shotgun (WGS) entry which is preliminary data.</text>
</comment>
<protein>
    <recommendedName>
        <fullName evidence="15">Poly [ADP-ribose] polymerase</fullName>
        <shortName evidence="15">PARP</shortName>
        <ecNumber evidence="15">2.4.2.-</ecNumber>
    </recommendedName>
</protein>
<feature type="domain" description="PARP catalytic" evidence="17">
    <location>
        <begin position="605"/>
        <end position="836"/>
    </location>
</feature>
<dbReference type="PANTHER" id="PTHR10459:SF106">
    <property type="entry name" value="PROTEIN ADP-RIBOSYLTRANSFERASE PARP3"/>
    <property type="match status" value="1"/>
</dbReference>
<keyword evidence="4 15" id="KW-0328">Glycosyltransferase</keyword>
<keyword evidence="7" id="KW-0479">Metal-binding</keyword>
<dbReference type="AlphaFoldDB" id="A0AAN8Z6B5"/>
<dbReference type="GO" id="GO:0008270">
    <property type="term" value="F:zinc ion binding"/>
    <property type="evidence" value="ECO:0007669"/>
    <property type="project" value="UniProtKB-KW"/>
</dbReference>
<evidence type="ECO:0000256" key="14">
    <source>
        <dbReference type="ARBA" id="ARBA00024945"/>
    </source>
</evidence>
<dbReference type="SUPFAM" id="SSF47587">
    <property type="entry name" value="Domain of poly(ADP-ribose) polymerase"/>
    <property type="match status" value="1"/>
</dbReference>
<dbReference type="Proteomes" id="UP001370490">
    <property type="component" value="Unassembled WGS sequence"/>
</dbReference>
<evidence type="ECO:0000256" key="13">
    <source>
        <dbReference type="ARBA" id="ARBA00024347"/>
    </source>
</evidence>
<evidence type="ECO:0000256" key="10">
    <source>
        <dbReference type="ARBA" id="ARBA00022833"/>
    </source>
</evidence>
<dbReference type="EC" id="2.4.2.-" evidence="15"/>
<dbReference type="PROSITE" id="PS51977">
    <property type="entry name" value="WGR"/>
    <property type="match status" value="1"/>
</dbReference>
<dbReference type="PROSITE" id="PS52007">
    <property type="entry name" value="PADR1"/>
    <property type="match status" value="1"/>
</dbReference>
<dbReference type="GO" id="GO:0003950">
    <property type="term" value="F:NAD+ poly-ADP-ribosyltransferase activity"/>
    <property type="evidence" value="ECO:0007669"/>
    <property type="project" value="UniProtKB-UniRule"/>
</dbReference>
<keyword evidence="21" id="KW-1185">Reference proteome</keyword>
<feature type="domain" description="PARP alpha-helical" evidence="18">
    <location>
        <begin position="491"/>
        <end position="635"/>
    </location>
</feature>
<comment type="function">
    <text evidence="14">Involved in the base excision repair (BER) pathway, by catalyzing the poly(ADP-ribosyl)ation of a limited number of acceptor proteins involved in chromatin architecture and in DNA metabolism. This modification follows DNA damages and appears as an obligatory step in a detection/signaling pathway leading to the reparation of DNA strand breaks.</text>
</comment>
<reference evidence="20 21" key="1">
    <citation type="submission" date="2023-12" db="EMBL/GenBank/DDBJ databases">
        <title>A high-quality genome assembly for Dillenia turbinata (Dilleniales).</title>
        <authorList>
            <person name="Chanderbali A."/>
        </authorList>
    </citation>
    <scope>NUCLEOTIDE SEQUENCE [LARGE SCALE GENOMIC DNA]</scope>
    <source>
        <strain evidence="20">LSX21</strain>
        <tissue evidence="20">Leaf</tissue>
    </source>
</reference>
<dbReference type="Pfam" id="PF21728">
    <property type="entry name" value="PADR1_N"/>
    <property type="match status" value="1"/>
</dbReference>
<evidence type="ECO:0000256" key="6">
    <source>
        <dbReference type="ARBA" id="ARBA00022695"/>
    </source>
</evidence>
<dbReference type="InterPro" id="IPR036616">
    <property type="entry name" value="Poly(ADP-ribose)pol_reg_dom_sf"/>
</dbReference>
<evidence type="ECO:0000259" key="18">
    <source>
        <dbReference type="PROSITE" id="PS51060"/>
    </source>
</evidence>
<evidence type="ECO:0000259" key="19">
    <source>
        <dbReference type="PROSITE" id="PS51977"/>
    </source>
</evidence>
<comment type="subcellular location">
    <subcellularLocation>
        <location evidence="3">Nucleus</location>
    </subcellularLocation>
</comment>
<sequence>PQRLPVCRKVPDPASPMQYQVYLQGRYELPSCKPKKTTIDIKELQKRDLKKITDTDVINSGQHAKTVHETRSRTHATSAETRKQKAEAKASEGGQAAKKTKTENDNDNNGYANGAQIAAEFDAFCKALKEKLSVDQMREILEANAQDSSGPDDYVIAQCQDLLFYGPLEKCPFCNGPVTYDDGSYTCKGDYSEWSTCIYTTTDPTRREEQIKLPRSIQSSPASDSSITFLSQSSCAVKLIKSCQDPKRRPNRRNLGDKSRILRGIIVSLAGRLSRKHLTSTSHICVELLETSDRESWGTSAKCLVASRVQLKQGGMSKTSKALERGIPIVREQCESGKDLTWESEEARESLTAEIKLYGKRGVHKDSRLQEEGGEILEKDGILYNCAFTLCDQEKDYCIMQLIRTPDGLYLYYKKGRVGDDAEPDERVDEYKKEADRAIKDFITMFEDVTGNEFEPWEREKKFQKKAIKDKGIDARHGALGLRQQGDAVAHCKLDPQVANFMKVLCSQDVYRYAMFEMEHDIHDLPMGMLTEKKLRSMKETDEKADVVWYDFSQRWFTLMPSTGPFILGDYQDLADHAAAAAESARDITVASHLIGDMTGATVDDPLFDRYMKLGCSISPLEKVQDHDMIVNYLEKTYEPYKVEDVDFSVDVAAGPSYDEIKKLPNKVLLWCGTRTSKLLRHLHKGFLPAICALPVPGYMFGRAIVCSDAAAEAARYGFTAVGRTEGFLVLAVVSLSDKMTELKIPLRYMNLDLAELDTKSLEEKKMGVKGLGGKSRDESEHRVWKDDIKVPCGRLVSSGHEDSPLEYNEYAVYDPKQVSIRFLVQVTFEPQNVRVIEPRD</sequence>
<comment type="catalytic activity">
    <reaction evidence="1">
        <text>L-aspartyl-[protein] + NAD(+) = 4-O-(ADP-D-ribosyl)-L-aspartyl-[protein] + nicotinamide</text>
        <dbReference type="Rhea" id="RHEA:54424"/>
        <dbReference type="Rhea" id="RHEA-COMP:9867"/>
        <dbReference type="Rhea" id="RHEA-COMP:13832"/>
        <dbReference type="ChEBI" id="CHEBI:17154"/>
        <dbReference type="ChEBI" id="CHEBI:29961"/>
        <dbReference type="ChEBI" id="CHEBI:57540"/>
        <dbReference type="ChEBI" id="CHEBI:138102"/>
    </reaction>
</comment>
<evidence type="ECO:0000256" key="5">
    <source>
        <dbReference type="ARBA" id="ARBA00022679"/>
    </source>
</evidence>
<evidence type="ECO:0000256" key="7">
    <source>
        <dbReference type="ARBA" id="ARBA00022723"/>
    </source>
</evidence>
<evidence type="ECO:0000313" key="20">
    <source>
        <dbReference type="EMBL" id="KAK6926582.1"/>
    </source>
</evidence>